<reference evidence="4 5" key="1">
    <citation type="submission" date="2023-04" db="EMBL/GenBank/DDBJ databases">
        <title>Spirochaete genome identified in red abalone sample constitutes a novel genus.</title>
        <authorList>
            <person name="Sharma S.P."/>
            <person name="Purcell C.M."/>
            <person name="Hyde J.R."/>
            <person name="Severin A.J."/>
        </authorList>
    </citation>
    <scope>NUCLEOTIDE SEQUENCE [LARGE SCALE GENOMIC DNA]</scope>
    <source>
        <strain evidence="4 5">SP-2023</strain>
    </source>
</reference>
<dbReference type="RefSeq" id="WP_326928443.1">
    <property type="nucleotide sequence ID" value="NZ_CP123443.1"/>
</dbReference>
<protein>
    <recommendedName>
        <fullName evidence="3">RNA-binding protein KhpA</fullName>
    </recommendedName>
    <alternativeName>
        <fullName evidence="3">KH-domain protein A</fullName>
    </alternativeName>
</protein>
<dbReference type="InterPro" id="IPR015946">
    <property type="entry name" value="KH_dom-like_a/b"/>
</dbReference>
<evidence type="ECO:0000256" key="3">
    <source>
        <dbReference type="HAMAP-Rule" id="MF_00088"/>
    </source>
</evidence>
<dbReference type="EMBL" id="CP123443">
    <property type="protein sequence ID" value="WGK70235.1"/>
    <property type="molecule type" value="Genomic_DNA"/>
</dbReference>
<dbReference type="PANTHER" id="PTHR34654:SF1">
    <property type="entry name" value="RNA-BINDING PROTEIN KHPA"/>
    <property type="match status" value="1"/>
</dbReference>
<keyword evidence="5" id="KW-1185">Reference proteome</keyword>
<evidence type="ECO:0000256" key="1">
    <source>
        <dbReference type="ARBA" id="ARBA00022490"/>
    </source>
</evidence>
<proteinExistence type="inferred from homology"/>
<accession>A0ABY8MJN1</accession>
<keyword evidence="3" id="KW-0133">Cell shape</keyword>
<keyword evidence="2 3" id="KW-0694">RNA-binding</keyword>
<dbReference type="InterPro" id="IPR020627">
    <property type="entry name" value="KhpA"/>
</dbReference>
<keyword evidence="3" id="KW-0961">Cell wall biogenesis/degradation</keyword>
<dbReference type="Proteomes" id="UP001228690">
    <property type="component" value="Chromosome"/>
</dbReference>
<evidence type="ECO:0000313" key="4">
    <source>
        <dbReference type="EMBL" id="WGK70235.1"/>
    </source>
</evidence>
<dbReference type="Gene3D" id="3.30.300.20">
    <property type="match status" value="1"/>
</dbReference>
<comment type="function">
    <text evidence="3">A probable RNA chaperone. Forms a complex with KhpB which binds to cellular RNA and controls its expression. Plays a role in peptidoglycan (PG) homeostasis and cell length regulation.</text>
</comment>
<evidence type="ECO:0000313" key="5">
    <source>
        <dbReference type="Proteomes" id="UP001228690"/>
    </source>
</evidence>
<dbReference type="InterPro" id="IPR009019">
    <property type="entry name" value="KH_sf_prok-type"/>
</dbReference>
<keyword evidence="3" id="KW-0143">Chaperone</keyword>
<comment type="subunit">
    <text evidence="3">Forms a complex with KhpB.</text>
</comment>
<evidence type="ECO:0000256" key="2">
    <source>
        <dbReference type="ARBA" id="ARBA00022884"/>
    </source>
</evidence>
<dbReference type="CDD" id="cd22533">
    <property type="entry name" value="KH-II_YlqC-like"/>
    <property type="match status" value="1"/>
</dbReference>
<comment type="subcellular location">
    <subcellularLocation>
        <location evidence="3">Cytoplasm</location>
    </subcellularLocation>
</comment>
<name>A0ABY8MJN1_9SPIO</name>
<dbReference type="Pfam" id="PF13083">
    <property type="entry name" value="KH_KhpA-B"/>
    <property type="match status" value="1"/>
</dbReference>
<keyword evidence="1 3" id="KW-0963">Cytoplasm</keyword>
<comment type="similarity">
    <text evidence="3">Belongs to the KhpA RNA-binding protein family.</text>
</comment>
<dbReference type="SUPFAM" id="SSF54814">
    <property type="entry name" value="Prokaryotic type KH domain (KH-domain type II)"/>
    <property type="match status" value="1"/>
</dbReference>
<dbReference type="HAMAP" id="MF_00088">
    <property type="entry name" value="KhpA"/>
    <property type="match status" value="1"/>
</dbReference>
<gene>
    <name evidence="3" type="primary">khpA</name>
    <name evidence="4" type="ORF">P0082_05080</name>
</gene>
<organism evidence="4 5">
    <name type="scientific">Candidatus Haliotispira prima</name>
    <dbReference type="NCBI Taxonomy" id="3034016"/>
    <lineage>
        <taxon>Bacteria</taxon>
        <taxon>Pseudomonadati</taxon>
        <taxon>Spirochaetota</taxon>
        <taxon>Spirochaetia</taxon>
        <taxon>Spirochaetales</taxon>
        <taxon>Spirochaetaceae</taxon>
        <taxon>Candidatus Haliotispira</taxon>
    </lineage>
</organism>
<dbReference type="PANTHER" id="PTHR34654">
    <property type="entry name" value="UPF0109 PROTEIN SCO5592"/>
    <property type="match status" value="1"/>
</dbReference>
<sequence length="81" mass="9172">MNSTEYAEFIAYITKSLVQYPEDVVVETIEGERSVILEVRVSETDIGKVVGRQGRIARALRTLLQAVTARQTKRYALEILD</sequence>